<feature type="domain" description="Peptidase M28" evidence="2">
    <location>
        <begin position="106"/>
        <end position="310"/>
    </location>
</feature>
<proteinExistence type="predicted"/>
<evidence type="ECO:0000259" key="2">
    <source>
        <dbReference type="Pfam" id="PF04389"/>
    </source>
</evidence>
<sequence>MKNNIFKLTALLFAAVFLACNSTQDKTSTNSAVQDAEMAGFEVSEAKIEENLGFLASDELQGRATGTEGIEKAATFIEEYFREHNVEPYFEDYRDRFEVEGKEAFNVVGFLEGNDPELKDEFIIIGAHYDHIGFGEAVGNDSIANGANDNAAGTVAVMELAGKFAETDNNGRSLLFILFSGEELGLTGSEHIAQKLKAENLDLYAVVNLEMIGVPMQGKDHLAYLTGYENSNFAEKFNEYAGEKVLGFLPQAKEYNLFQRSDNYPFFEEFNVPAQTISTFDFTNYEYYHHVSDEADNMNFQHMANLIEAIFPAISKMTTTEEKEIKLN</sequence>
<accession>A0ABU3CRJ0</accession>
<dbReference type="Gene3D" id="3.40.630.10">
    <property type="entry name" value="Zn peptidases"/>
    <property type="match status" value="1"/>
</dbReference>
<dbReference type="PANTHER" id="PTHR12147:SF26">
    <property type="entry name" value="PEPTIDASE M28 DOMAIN-CONTAINING PROTEIN"/>
    <property type="match status" value="1"/>
</dbReference>
<name>A0ABU3CRJ0_9FLAO</name>
<protein>
    <submittedName>
        <fullName evidence="3">M28 family peptidase</fullName>
    </submittedName>
</protein>
<keyword evidence="1" id="KW-0732">Signal</keyword>
<evidence type="ECO:0000313" key="4">
    <source>
        <dbReference type="Proteomes" id="UP001248819"/>
    </source>
</evidence>
<organism evidence="3 4">
    <name type="scientific">Autumnicola edwardsiae</name>
    <dbReference type="NCBI Taxonomy" id="3075594"/>
    <lineage>
        <taxon>Bacteria</taxon>
        <taxon>Pseudomonadati</taxon>
        <taxon>Bacteroidota</taxon>
        <taxon>Flavobacteriia</taxon>
        <taxon>Flavobacteriales</taxon>
        <taxon>Flavobacteriaceae</taxon>
        <taxon>Autumnicola</taxon>
    </lineage>
</organism>
<dbReference type="PANTHER" id="PTHR12147">
    <property type="entry name" value="METALLOPEPTIDASE M28 FAMILY MEMBER"/>
    <property type="match status" value="1"/>
</dbReference>
<dbReference type="InterPro" id="IPR007484">
    <property type="entry name" value="Peptidase_M28"/>
</dbReference>
<dbReference type="PROSITE" id="PS51257">
    <property type="entry name" value="PROKAR_LIPOPROTEIN"/>
    <property type="match status" value="1"/>
</dbReference>
<dbReference type="EMBL" id="JAVRHP010000006">
    <property type="protein sequence ID" value="MDT0648969.1"/>
    <property type="molecule type" value="Genomic_DNA"/>
</dbReference>
<dbReference type="InterPro" id="IPR045175">
    <property type="entry name" value="M28_fam"/>
</dbReference>
<evidence type="ECO:0000256" key="1">
    <source>
        <dbReference type="SAM" id="SignalP"/>
    </source>
</evidence>
<reference evidence="3 4" key="1">
    <citation type="submission" date="2023-09" db="EMBL/GenBank/DDBJ databases">
        <authorList>
            <person name="Rey-Velasco X."/>
        </authorList>
    </citation>
    <scope>NUCLEOTIDE SEQUENCE [LARGE SCALE GENOMIC DNA]</scope>
    <source>
        <strain evidence="3 4">F297</strain>
    </source>
</reference>
<dbReference type="SUPFAM" id="SSF53187">
    <property type="entry name" value="Zn-dependent exopeptidases"/>
    <property type="match status" value="1"/>
</dbReference>
<feature type="chain" id="PRO_5045213396" evidence="1">
    <location>
        <begin position="20"/>
        <end position="328"/>
    </location>
</feature>
<feature type="signal peptide" evidence="1">
    <location>
        <begin position="1"/>
        <end position="19"/>
    </location>
</feature>
<comment type="caution">
    <text evidence="3">The sequence shown here is derived from an EMBL/GenBank/DDBJ whole genome shotgun (WGS) entry which is preliminary data.</text>
</comment>
<dbReference type="RefSeq" id="WP_311483146.1">
    <property type="nucleotide sequence ID" value="NZ_JAVRHP010000006.1"/>
</dbReference>
<gene>
    <name evidence="3" type="ORF">RM529_02380</name>
</gene>
<dbReference type="Proteomes" id="UP001248819">
    <property type="component" value="Unassembled WGS sequence"/>
</dbReference>
<evidence type="ECO:0000313" key="3">
    <source>
        <dbReference type="EMBL" id="MDT0648969.1"/>
    </source>
</evidence>
<dbReference type="Pfam" id="PF04389">
    <property type="entry name" value="Peptidase_M28"/>
    <property type="match status" value="1"/>
</dbReference>
<keyword evidence="4" id="KW-1185">Reference proteome</keyword>